<feature type="non-terminal residue" evidence="1">
    <location>
        <position position="92"/>
    </location>
</feature>
<reference evidence="1 2" key="1">
    <citation type="journal article" date="2024" name="Ann. Entomol. Soc. Am.">
        <title>Genomic analyses of the southern and eastern yellowjacket wasps (Hymenoptera: Vespidae) reveal evolutionary signatures of social life.</title>
        <authorList>
            <person name="Catto M.A."/>
            <person name="Caine P.B."/>
            <person name="Orr S.E."/>
            <person name="Hunt B.G."/>
            <person name="Goodisman M.A.D."/>
        </authorList>
    </citation>
    <scope>NUCLEOTIDE SEQUENCE [LARGE SCALE GENOMIC DNA]</scope>
    <source>
        <strain evidence="1">233</strain>
        <tissue evidence="1">Head and thorax</tissue>
    </source>
</reference>
<organism evidence="1 2">
    <name type="scientific">Vespula squamosa</name>
    <name type="common">Southern yellow jacket</name>
    <name type="synonym">Wasp</name>
    <dbReference type="NCBI Taxonomy" id="30214"/>
    <lineage>
        <taxon>Eukaryota</taxon>
        <taxon>Metazoa</taxon>
        <taxon>Ecdysozoa</taxon>
        <taxon>Arthropoda</taxon>
        <taxon>Hexapoda</taxon>
        <taxon>Insecta</taxon>
        <taxon>Pterygota</taxon>
        <taxon>Neoptera</taxon>
        <taxon>Endopterygota</taxon>
        <taxon>Hymenoptera</taxon>
        <taxon>Apocrita</taxon>
        <taxon>Aculeata</taxon>
        <taxon>Vespoidea</taxon>
        <taxon>Vespidae</taxon>
        <taxon>Vespinae</taxon>
        <taxon>Vespula</taxon>
    </lineage>
</organism>
<name>A0ABD2A716_VESSQ</name>
<dbReference type="EMBL" id="JAUDFV010000154">
    <property type="protein sequence ID" value="KAL2716381.1"/>
    <property type="molecule type" value="Genomic_DNA"/>
</dbReference>
<evidence type="ECO:0000313" key="2">
    <source>
        <dbReference type="Proteomes" id="UP001607302"/>
    </source>
</evidence>
<proteinExistence type="predicted"/>
<keyword evidence="2" id="KW-1185">Reference proteome</keyword>
<gene>
    <name evidence="1" type="ORF">V1478_014057</name>
</gene>
<dbReference type="Proteomes" id="UP001607302">
    <property type="component" value="Unassembled WGS sequence"/>
</dbReference>
<comment type="caution">
    <text evidence="1">The sequence shown here is derived from an EMBL/GenBank/DDBJ whole genome shotgun (WGS) entry which is preliminary data.</text>
</comment>
<sequence length="92" mass="10530">MIFRAPALTARVERASERASNAEENHWLVINTTTPVSQDNALSENHEEYINFRQCPFRIYLVLSTRTLSRVCQFFSNSGNLKYTIGSTRCEG</sequence>
<dbReference type="AlphaFoldDB" id="A0ABD2A716"/>
<evidence type="ECO:0000313" key="1">
    <source>
        <dbReference type="EMBL" id="KAL2716381.1"/>
    </source>
</evidence>
<accession>A0ABD2A716</accession>
<protein>
    <submittedName>
        <fullName evidence="1">Uncharacterized protein</fullName>
    </submittedName>
</protein>